<dbReference type="AlphaFoldDB" id="A0A3A8IRD9"/>
<proteinExistence type="predicted"/>
<dbReference type="EMBL" id="RAVZ01000141">
    <property type="protein sequence ID" value="RKG85086.1"/>
    <property type="molecule type" value="Genomic_DNA"/>
</dbReference>
<organism evidence="3 4">
    <name type="scientific">Corallococcus terminator</name>
    <dbReference type="NCBI Taxonomy" id="2316733"/>
    <lineage>
        <taxon>Bacteria</taxon>
        <taxon>Pseudomonadati</taxon>
        <taxon>Myxococcota</taxon>
        <taxon>Myxococcia</taxon>
        <taxon>Myxococcales</taxon>
        <taxon>Cystobacterineae</taxon>
        <taxon>Myxococcaceae</taxon>
        <taxon>Corallococcus</taxon>
    </lineage>
</organism>
<feature type="domain" description="Malectin" evidence="2">
    <location>
        <begin position="92"/>
        <end position="170"/>
    </location>
</feature>
<accession>A0A3A8IRD9</accession>
<evidence type="ECO:0000313" key="3">
    <source>
        <dbReference type="EMBL" id="RKG85086.1"/>
    </source>
</evidence>
<sequence>MNFRAGFSCLRAGVATPEPPSSPSFGGTRTHMHRKSPGTRASASRRMLLGFAGTALLAACGGAEGPDEPTLQHEEPTLQNHDQAVTTVTLPIRINVGGGAFTDINGRPWEADRGYVGGQVLQVTDPIAGTSNDSLYQSVRMGDWWHNTGISYEIPVPGPGIYTVQLLLMEPDETVTNREMRILAEGETFVPQYKDLQIPLRAYTLNMDVAVRDGALNLDLMTDGLPAVLSAIEVTASKWKWLGLSPQASNIADPIDAPSLALDANNRPFVAWEERPSYTSTLNVYVARWTGSAYERLGGSLGSDTRAGNPTLLMDPTGAPVVTFLDSTPSISGTHVRVRRWNGTAWTEVGGPVSVEGRYALAVAAAMDGQGRPVLAAVMYDRAQKNERISVFRFDGTSWVSLGDIPESTSDWNEHTRHPVIAVDPSNRIVVAWDEWYGSRDFTIFEKTHVFRREANQWVRVGTPVPNGESSMSERPSLALSPVDGTPWVAYLESGRVKVVREQSGAWVPVAPTGLEGWPGMPHDAGPPLLRMDAMGTPTVALVEGGLYYEPRRFIRKFNGAAWVAVDGRVSPFDTTFAPVSGEDVHGDMALALSTSGQPVVAMFEQDPAGPYLPRILRVRTFTP</sequence>
<reference evidence="4" key="1">
    <citation type="submission" date="2018-09" db="EMBL/GenBank/DDBJ databases">
        <authorList>
            <person name="Livingstone P.G."/>
            <person name="Whitworth D.E."/>
        </authorList>
    </citation>
    <scope>NUCLEOTIDE SEQUENCE [LARGE SCALE GENOMIC DNA]</scope>
    <source>
        <strain evidence="4">CA054A</strain>
    </source>
</reference>
<comment type="caution">
    <text evidence="3">The sequence shown here is derived from an EMBL/GenBank/DDBJ whole genome shotgun (WGS) entry which is preliminary data.</text>
</comment>
<evidence type="ECO:0000259" key="2">
    <source>
        <dbReference type="Pfam" id="PF11721"/>
    </source>
</evidence>
<evidence type="ECO:0000313" key="4">
    <source>
        <dbReference type="Proteomes" id="UP000268094"/>
    </source>
</evidence>
<dbReference type="SUPFAM" id="SSF89372">
    <property type="entry name" value="Fucose-specific lectin"/>
    <property type="match status" value="1"/>
</dbReference>
<dbReference type="Proteomes" id="UP000268094">
    <property type="component" value="Unassembled WGS sequence"/>
</dbReference>
<dbReference type="Pfam" id="PF11721">
    <property type="entry name" value="Malectin"/>
    <property type="match status" value="1"/>
</dbReference>
<protein>
    <recommendedName>
        <fullName evidence="2">Malectin domain-containing protein</fullName>
    </recommendedName>
</protein>
<name>A0A3A8IRD9_9BACT</name>
<dbReference type="Gene3D" id="2.60.120.430">
    <property type="entry name" value="Galactose-binding lectin"/>
    <property type="match status" value="1"/>
</dbReference>
<dbReference type="InterPro" id="IPR021720">
    <property type="entry name" value="Malectin_dom"/>
</dbReference>
<keyword evidence="4" id="KW-1185">Reference proteome</keyword>
<evidence type="ECO:0000256" key="1">
    <source>
        <dbReference type="SAM" id="MobiDB-lite"/>
    </source>
</evidence>
<feature type="region of interest" description="Disordered" evidence="1">
    <location>
        <begin position="12"/>
        <end position="42"/>
    </location>
</feature>
<gene>
    <name evidence="3" type="ORF">D7V88_20660</name>
</gene>
<dbReference type="SUPFAM" id="SSF49785">
    <property type="entry name" value="Galactose-binding domain-like"/>
    <property type="match status" value="1"/>
</dbReference>
<dbReference type="InterPro" id="IPR008979">
    <property type="entry name" value="Galactose-bd-like_sf"/>
</dbReference>